<dbReference type="GO" id="GO:0008714">
    <property type="term" value="F:AMP nucleosidase activity"/>
    <property type="evidence" value="ECO:0007669"/>
    <property type="project" value="UniProtKB-EC"/>
</dbReference>
<dbReference type="SUPFAM" id="SSF102405">
    <property type="entry name" value="MCP/YpsA-like"/>
    <property type="match status" value="1"/>
</dbReference>
<dbReference type="AlphaFoldDB" id="A0A1S2NBI8"/>
<dbReference type="NCBIfam" id="TIGR00730">
    <property type="entry name" value="Rossman fold protein, TIGR00730 family"/>
    <property type="match status" value="1"/>
</dbReference>
<dbReference type="GO" id="GO:0009691">
    <property type="term" value="P:cytokinin biosynthetic process"/>
    <property type="evidence" value="ECO:0007669"/>
    <property type="project" value="UniProtKB-UniRule"/>
</dbReference>
<name>A0A1S2NBI8_9BURK</name>
<comment type="catalytic activity">
    <reaction evidence="1">
        <text>AMP + H2O = D-ribose 5-phosphate + adenine</text>
        <dbReference type="Rhea" id="RHEA:20129"/>
        <dbReference type="ChEBI" id="CHEBI:15377"/>
        <dbReference type="ChEBI" id="CHEBI:16708"/>
        <dbReference type="ChEBI" id="CHEBI:78346"/>
        <dbReference type="ChEBI" id="CHEBI:456215"/>
        <dbReference type="EC" id="3.2.2.4"/>
    </reaction>
</comment>
<sequence>MKTLAVYCGAAHGANPIYADAARALARAMVEHNIALVYGGGKVGLMGVIADEVLRLGGEATGVIPRALVEREVGHAGLTRLFVVKDMHERKAMMSDLSEGFIAMPGGMGTLEELFEMVTWAQLGIHAKPIGLLNVNGFYDGLRAFVRHQVQEGFVRPEHEGLMVAESDPDELIRRLRAAAPAPAVQAAVEADAEARGLRG</sequence>
<accession>A0A1S2NBI8</accession>
<protein>
    <recommendedName>
        <fullName evidence="3">Cytokinin riboside 5'-monophosphate phosphoribohydrolase</fullName>
        <ecNumber evidence="3">3.2.2.n1</ecNumber>
    </recommendedName>
</protein>
<dbReference type="Pfam" id="PF03641">
    <property type="entry name" value="Lysine_decarbox"/>
    <property type="match status" value="1"/>
</dbReference>
<dbReference type="Gene3D" id="3.40.50.450">
    <property type="match status" value="1"/>
</dbReference>
<dbReference type="InterPro" id="IPR005269">
    <property type="entry name" value="LOG"/>
</dbReference>
<dbReference type="InterPro" id="IPR031100">
    <property type="entry name" value="LOG_fam"/>
</dbReference>
<dbReference type="GO" id="GO:0005829">
    <property type="term" value="C:cytosol"/>
    <property type="evidence" value="ECO:0007669"/>
    <property type="project" value="TreeGrafter"/>
</dbReference>
<evidence type="ECO:0000313" key="4">
    <source>
        <dbReference type="EMBL" id="OIJ42457.1"/>
    </source>
</evidence>
<reference evidence="4 5" key="1">
    <citation type="submission" date="2014-10" db="EMBL/GenBank/DDBJ databases">
        <authorList>
            <person name="Seo M.-J."/>
            <person name="Seok Y.J."/>
            <person name="Cha I.-T."/>
        </authorList>
    </citation>
    <scope>NUCLEOTIDE SEQUENCE [LARGE SCALE GENOMIC DNA]</scope>
    <source>
        <strain evidence="4 5">NEU</strain>
    </source>
</reference>
<dbReference type="Proteomes" id="UP000180246">
    <property type="component" value="Unassembled WGS sequence"/>
</dbReference>
<comment type="similarity">
    <text evidence="2 3">Belongs to the LOG family.</text>
</comment>
<evidence type="ECO:0000256" key="3">
    <source>
        <dbReference type="RuleBase" id="RU363015"/>
    </source>
</evidence>
<evidence type="ECO:0000313" key="5">
    <source>
        <dbReference type="Proteomes" id="UP000180246"/>
    </source>
</evidence>
<organism evidence="4 5">
    <name type="scientific">Massilia timonae</name>
    <dbReference type="NCBI Taxonomy" id="47229"/>
    <lineage>
        <taxon>Bacteria</taxon>
        <taxon>Pseudomonadati</taxon>
        <taxon>Pseudomonadota</taxon>
        <taxon>Betaproteobacteria</taxon>
        <taxon>Burkholderiales</taxon>
        <taxon>Oxalobacteraceae</taxon>
        <taxon>Telluria group</taxon>
        <taxon>Massilia</taxon>
    </lineage>
</organism>
<dbReference type="PANTHER" id="PTHR31223">
    <property type="entry name" value="LOG FAMILY PROTEIN YJL055W"/>
    <property type="match status" value="1"/>
</dbReference>
<dbReference type="EC" id="3.2.2.n1" evidence="3"/>
<dbReference type="RefSeq" id="WP_071363370.1">
    <property type="nucleotide sequence ID" value="NZ_JRYB01000001.1"/>
</dbReference>
<dbReference type="EMBL" id="JRYB01000001">
    <property type="protein sequence ID" value="OIJ42457.1"/>
    <property type="molecule type" value="Genomic_DNA"/>
</dbReference>
<evidence type="ECO:0000256" key="2">
    <source>
        <dbReference type="ARBA" id="ARBA00006763"/>
    </source>
</evidence>
<keyword evidence="3" id="KW-0203">Cytokinin biosynthesis</keyword>
<proteinExistence type="inferred from homology"/>
<evidence type="ECO:0000256" key="1">
    <source>
        <dbReference type="ARBA" id="ARBA00000274"/>
    </source>
</evidence>
<comment type="caution">
    <text evidence="4">The sequence shown here is derived from an EMBL/GenBank/DDBJ whole genome shotgun (WGS) entry which is preliminary data.</text>
</comment>
<gene>
    <name evidence="4" type="ORF">LO55_4816</name>
</gene>
<dbReference type="PANTHER" id="PTHR31223:SF70">
    <property type="entry name" value="LOG FAMILY PROTEIN YJL055W"/>
    <property type="match status" value="1"/>
</dbReference>
<keyword evidence="3" id="KW-0378">Hydrolase</keyword>